<dbReference type="Pfam" id="PF02305">
    <property type="entry name" value="Phage_F"/>
    <property type="match status" value="1"/>
</dbReference>
<organism evidence="6">
    <name type="scientific">Peromfec virus RodF8_14</name>
    <dbReference type="NCBI Taxonomy" id="2929359"/>
    <lineage>
        <taxon>Viruses</taxon>
        <taxon>Monodnaviria</taxon>
        <taxon>Sangervirae</taxon>
        <taxon>Phixviricota</taxon>
        <taxon>Malgrandaviricetes</taxon>
        <taxon>Petitvirales</taxon>
        <taxon>Microviridae</taxon>
    </lineage>
</organism>
<reference evidence="6" key="1">
    <citation type="submission" date="2022-02" db="EMBL/GenBank/DDBJ databases">
        <title>Towards deciphering the DNA virus diversity associated with rodent species in the families Cricetidae and Heteromyidae.</title>
        <authorList>
            <person name="Lund M."/>
            <person name="Larsen B.B."/>
            <person name="Gryseels S."/>
            <person name="Kraberger S."/>
            <person name="Rowsey D.M."/>
            <person name="Steger L."/>
            <person name="Yule K.M."/>
            <person name="Upham N.S."/>
            <person name="Worobey M."/>
            <person name="Van Doorslaer K."/>
            <person name="Varsani A."/>
        </authorList>
    </citation>
    <scope>NUCLEOTIDE SEQUENCE</scope>
    <source>
        <strain evidence="6">NeonRodF8_14</strain>
    </source>
</reference>
<keyword evidence="5" id="KW-0946">Virion</keyword>
<dbReference type="InterPro" id="IPR037002">
    <property type="entry name" value="Microviridae_protein_F_sf"/>
</dbReference>
<keyword evidence="3" id="KW-1140">T=1 icosahedral capsid protein</keyword>
<evidence type="ECO:0000256" key="1">
    <source>
        <dbReference type="ARBA" id="ARBA00004328"/>
    </source>
</evidence>
<keyword evidence="4" id="KW-0167">Capsid protein</keyword>
<evidence type="ECO:0000256" key="5">
    <source>
        <dbReference type="ARBA" id="ARBA00022844"/>
    </source>
</evidence>
<comment type="subcellular location">
    <subcellularLocation>
        <location evidence="1">Virion</location>
    </subcellularLocation>
</comment>
<accession>A0A976N2L6</accession>
<dbReference type="InterPro" id="IPR003514">
    <property type="entry name" value="Microviridae_protein_F"/>
</dbReference>
<dbReference type="GO" id="GO:0005198">
    <property type="term" value="F:structural molecule activity"/>
    <property type="evidence" value="ECO:0007669"/>
    <property type="project" value="InterPro"/>
</dbReference>
<dbReference type="EMBL" id="OM869652">
    <property type="protein sequence ID" value="UPW41706.1"/>
    <property type="molecule type" value="Genomic_DNA"/>
</dbReference>
<proteinExistence type="inferred from homology"/>
<comment type="similarity">
    <text evidence="2">Belongs to the microviridae F protein family.</text>
</comment>
<protein>
    <submittedName>
        <fullName evidence="6">Major capsid protein</fullName>
    </submittedName>
</protein>
<dbReference type="SUPFAM" id="SSF88645">
    <property type="entry name" value="ssDNA viruses"/>
    <property type="match status" value="1"/>
</dbReference>
<name>A0A976N2L6_9VIRU</name>
<evidence type="ECO:0000313" key="6">
    <source>
        <dbReference type="EMBL" id="UPW41706.1"/>
    </source>
</evidence>
<dbReference type="Gene3D" id="2.60.169.10">
    <property type="entry name" value="Microviridae F protein"/>
    <property type="match status" value="1"/>
</dbReference>
<evidence type="ECO:0000256" key="3">
    <source>
        <dbReference type="ARBA" id="ARBA00022431"/>
    </source>
</evidence>
<evidence type="ECO:0000256" key="2">
    <source>
        <dbReference type="ARBA" id="ARBA00009963"/>
    </source>
</evidence>
<dbReference type="InterPro" id="IPR016184">
    <property type="entry name" value="Capsid/spike_ssDNA_virus"/>
</dbReference>
<sequence length="615" mass="69054">MPVINCSYFCWKGLQPTDDILMSYEDLLSYFASPEEYSVKIDETTSSLYKTTKTLFNRNIQPIYLGRAAQLRALNDYSTYASPSDGSAVGFIWKYNSQSGESDPLVELNVTHTFTNLSVDEEFFVIPVYGSLDESNKLSVEAFGSAVPCTCISYTNPDGKQVKRLSYDMPPKFQWFKGDSSGDDYTYYEVNFVILVGRFRPSMLPVMGFSPSSITDGVGYHNYAAPFSDYTGTFYRRNRINALPFRAYESIYNSFYRDARNNPLIINGEAEYNKYIVSDEGGLDSTERIIYKRNWENDPFTTAVTSPQQGTAPLVGISSTGDVSFQSSEDGKTYTFSSETAEDADTITKINVTSNVPNDVSRSILDVVTQGISINDFRNVNALQRWLETNIRRGLKIKDQTKARWGVDIKESLLDMPEFIGGYSVDIDINQVSQTSETEVSPLGSYAGQATGFGGSKHDISTYCDQHGYIIGIVSVVPEPLYDQLLPKHYFKSSPLDYFSPEFGQIGMQPIYNKEIAPLSMEGSGDAVFGYQRPWYDYLYHCNELHGLFRTNLRNFVLARNFNNGVRLNESFTTIDHTSLNNIFSVDNSDKILGQIRFQVTASRPIPSTSVPSLG</sequence>
<dbReference type="GO" id="GO:0039615">
    <property type="term" value="C:T=1 icosahedral viral capsid"/>
    <property type="evidence" value="ECO:0007669"/>
    <property type="project" value="UniProtKB-KW"/>
</dbReference>
<evidence type="ECO:0000256" key="4">
    <source>
        <dbReference type="ARBA" id="ARBA00022561"/>
    </source>
</evidence>